<evidence type="ECO:0000313" key="3">
    <source>
        <dbReference type="EMBL" id="KAJ3516846.1"/>
    </source>
</evidence>
<dbReference type="SUPFAM" id="SSF51713">
    <property type="entry name" value="tRNA-guanine transglycosylase"/>
    <property type="match status" value="1"/>
</dbReference>
<comment type="caution">
    <text evidence="3">The sequence shown here is derived from an EMBL/GenBank/DDBJ whole genome shotgun (WGS) entry which is preliminary data.</text>
</comment>
<dbReference type="AlphaFoldDB" id="A0A9W8TG07"/>
<keyword evidence="4" id="KW-1185">Reference proteome</keyword>
<dbReference type="EMBL" id="JANKHO010000040">
    <property type="protein sequence ID" value="KAJ3516846.1"/>
    <property type="molecule type" value="Genomic_DNA"/>
</dbReference>
<evidence type="ECO:0000313" key="4">
    <source>
        <dbReference type="Proteomes" id="UP001148786"/>
    </source>
</evidence>
<accession>A0A9W8TG07</accession>
<name>A0A9W8TG07_9AGAR</name>
<reference evidence="3" key="1">
    <citation type="submission" date="2022-07" db="EMBL/GenBank/DDBJ databases">
        <title>Genome Sequence of Agrocybe chaxingu.</title>
        <authorList>
            <person name="Buettner E."/>
        </authorList>
    </citation>
    <scope>NUCLEOTIDE SEQUENCE</scope>
    <source>
        <strain evidence="3">MP-N11</strain>
    </source>
</reference>
<dbReference type="PANTHER" id="PTHR43530:SF1">
    <property type="entry name" value="QUEUINE TRNA-RIBOSYLTRANSFERASE CATALYTIC SUBUNIT 1"/>
    <property type="match status" value="1"/>
</dbReference>
<proteinExistence type="predicted"/>
<dbReference type="Pfam" id="PF01702">
    <property type="entry name" value="TGT"/>
    <property type="match status" value="1"/>
</dbReference>
<dbReference type="GO" id="GO:0005829">
    <property type="term" value="C:cytosol"/>
    <property type="evidence" value="ECO:0007669"/>
    <property type="project" value="TreeGrafter"/>
</dbReference>
<feature type="domain" description="tRNA-guanine(15) transglycosylase-like" evidence="2">
    <location>
        <begin position="12"/>
        <end position="236"/>
    </location>
</feature>
<dbReference type="InterPro" id="IPR036511">
    <property type="entry name" value="TGT-like_sf"/>
</dbReference>
<dbReference type="GO" id="GO:0008479">
    <property type="term" value="F:tRNA-guanosine(34) queuine transglycosylase activity"/>
    <property type="evidence" value="ECO:0007669"/>
    <property type="project" value="TreeGrafter"/>
</dbReference>
<sequence>MQFEVIARCPTTKARVSRMKLAHGVTMLPTFMPVATQAAIKGLTSQQMDALGVTLILNNTYHLNLRPGLKVLDKAGGAHKFQGWDRNLLTDSGGFQLVSLSKFTTITEEGALFASPFDGEPTKLTPAREYINTAYYWSRYHYAAGRHRELVSSLTTGPRVEEAMERSVRWLDRCIAKHEASGKKETQNLFAIVQGGLDPGLRDRCLDAMIARKDGVAGYAIGGLSGGEEKDVFWRV</sequence>
<keyword evidence="1" id="KW-0862">Zinc</keyword>
<dbReference type="Gene3D" id="3.20.20.105">
    <property type="entry name" value="Queuine tRNA-ribosyltransferase-like"/>
    <property type="match status" value="1"/>
</dbReference>
<evidence type="ECO:0000259" key="2">
    <source>
        <dbReference type="Pfam" id="PF01702"/>
    </source>
</evidence>
<dbReference type="InterPro" id="IPR002616">
    <property type="entry name" value="tRNA_ribo_trans-like"/>
</dbReference>
<organism evidence="3 4">
    <name type="scientific">Agrocybe chaxingu</name>
    <dbReference type="NCBI Taxonomy" id="84603"/>
    <lineage>
        <taxon>Eukaryota</taxon>
        <taxon>Fungi</taxon>
        <taxon>Dikarya</taxon>
        <taxon>Basidiomycota</taxon>
        <taxon>Agaricomycotina</taxon>
        <taxon>Agaricomycetes</taxon>
        <taxon>Agaricomycetidae</taxon>
        <taxon>Agaricales</taxon>
        <taxon>Agaricineae</taxon>
        <taxon>Strophariaceae</taxon>
        <taxon>Agrocybe</taxon>
    </lineage>
</organism>
<dbReference type="GO" id="GO:0006400">
    <property type="term" value="P:tRNA modification"/>
    <property type="evidence" value="ECO:0007669"/>
    <property type="project" value="InterPro"/>
</dbReference>
<dbReference type="Proteomes" id="UP001148786">
    <property type="component" value="Unassembled WGS sequence"/>
</dbReference>
<evidence type="ECO:0000256" key="1">
    <source>
        <dbReference type="ARBA" id="ARBA00022833"/>
    </source>
</evidence>
<gene>
    <name evidence="3" type="ORF">NLJ89_g866</name>
</gene>
<dbReference type="NCBIfam" id="TIGR00449">
    <property type="entry name" value="tgt_general"/>
    <property type="match status" value="1"/>
</dbReference>
<dbReference type="PANTHER" id="PTHR43530">
    <property type="entry name" value="QUEUINE TRNA-RIBOSYLTRANSFERASE CATALYTIC SUBUNIT 1"/>
    <property type="match status" value="1"/>
</dbReference>
<dbReference type="OrthoDB" id="10249838at2759"/>
<protein>
    <recommendedName>
        <fullName evidence="2">tRNA-guanine(15) transglycosylase-like domain-containing protein</fullName>
    </recommendedName>
</protein>